<evidence type="ECO:0000313" key="1">
    <source>
        <dbReference type="EMBL" id="QNO52769.1"/>
    </source>
</evidence>
<dbReference type="AlphaFoldDB" id="A0A7G9YXN5"/>
<protein>
    <submittedName>
        <fullName evidence="1">Uncharacterized protein</fullName>
    </submittedName>
</protein>
<reference evidence="1" key="1">
    <citation type="submission" date="2020-06" db="EMBL/GenBank/DDBJ databases">
        <title>Unique genomic features of the anaerobic methanotrophic archaea.</title>
        <authorList>
            <person name="Chadwick G.L."/>
            <person name="Skennerton C.T."/>
            <person name="Laso-Perez R."/>
            <person name="Leu A.O."/>
            <person name="Speth D.R."/>
            <person name="Yu H."/>
            <person name="Morgan-Lang C."/>
            <person name="Hatzenpichler R."/>
            <person name="Goudeau D."/>
            <person name="Malmstrom R."/>
            <person name="Brazelton W.J."/>
            <person name="Woyke T."/>
            <person name="Hallam S.J."/>
            <person name="Tyson G.W."/>
            <person name="Wegener G."/>
            <person name="Boetius A."/>
            <person name="Orphan V."/>
        </authorList>
    </citation>
    <scope>NUCLEOTIDE SEQUENCE</scope>
</reference>
<proteinExistence type="predicted"/>
<accession>A0A7G9YXN5</accession>
<gene>
    <name evidence="1" type="ORF">HGGDFBBL_00001</name>
</gene>
<sequence length="71" mass="8479">MLKEKQISSFGKSFLPKEKFLLFKIRIYTDLHGTDLFKFDIADFNHRLRRLHKFCTLQFVLSVLICVNLCL</sequence>
<organism evidence="1">
    <name type="scientific">Candidatus Methanophagaceae archaeon ANME-1 ERB6</name>
    <dbReference type="NCBI Taxonomy" id="2759912"/>
    <lineage>
        <taxon>Archaea</taxon>
        <taxon>Methanobacteriati</taxon>
        <taxon>Methanobacteriota</taxon>
        <taxon>Stenosarchaea group</taxon>
        <taxon>Methanomicrobia</taxon>
        <taxon>Candidatus Methanophagales</taxon>
        <taxon>Candidatus Methanophagaceae</taxon>
    </lineage>
</organism>
<dbReference type="EMBL" id="MT631521">
    <property type="protein sequence ID" value="QNO52769.1"/>
    <property type="molecule type" value="Genomic_DNA"/>
</dbReference>
<name>A0A7G9YXN5_9EURY</name>